<dbReference type="GO" id="GO:0030170">
    <property type="term" value="F:pyridoxal phosphate binding"/>
    <property type="evidence" value="ECO:0007669"/>
    <property type="project" value="UniProtKB-UniRule"/>
</dbReference>
<dbReference type="PANTHER" id="PTHR14084:SF0">
    <property type="entry name" value="KYNURENINASE"/>
    <property type="match status" value="1"/>
</dbReference>
<dbReference type="InterPro" id="IPR015424">
    <property type="entry name" value="PyrdxlP-dep_Trfase"/>
</dbReference>
<evidence type="ECO:0000256" key="6">
    <source>
        <dbReference type="SAM" id="MobiDB-lite"/>
    </source>
</evidence>
<dbReference type="FunFam" id="3.40.640.10:FF:000031">
    <property type="entry name" value="Kynureninase"/>
    <property type="match status" value="1"/>
</dbReference>
<dbReference type="GO" id="GO:0019805">
    <property type="term" value="P:quinolinate biosynthetic process"/>
    <property type="evidence" value="ECO:0007669"/>
    <property type="project" value="UniProtKB-UniRule"/>
</dbReference>
<dbReference type="GO" id="GO:0030429">
    <property type="term" value="F:kynureninase activity"/>
    <property type="evidence" value="ECO:0007669"/>
    <property type="project" value="UniProtKB-UniRule"/>
</dbReference>
<dbReference type="GO" id="GO:0043420">
    <property type="term" value="P:anthranilate metabolic process"/>
    <property type="evidence" value="ECO:0007669"/>
    <property type="project" value="UniProtKB-UniRule"/>
</dbReference>
<feature type="modified residue" description="N6-(pyridoxal phosphate)lysine" evidence="4">
    <location>
        <position position="281"/>
    </location>
</feature>
<keyword evidence="3 4" id="KW-0663">Pyridoxal phosphate</keyword>
<dbReference type="EMBL" id="JAUIRO010000003">
    <property type="protein sequence ID" value="KAK0722543.1"/>
    <property type="molecule type" value="Genomic_DNA"/>
</dbReference>
<feature type="domain" description="Aminotransferase class V" evidence="7">
    <location>
        <begin position="119"/>
        <end position="297"/>
    </location>
</feature>
<feature type="binding site" evidence="4">
    <location>
        <begin position="169"/>
        <end position="172"/>
    </location>
    <ligand>
        <name>pyridoxal 5'-phosphate</name>
        <dbReference type="ChEBI" id="CHEBI:597326"/>
    </ligand>
</feature>
<feature type="binding site" evidence="4">
    <location>
        <position position="141"/>
    </location>
    <ligand>
        <name>pyridoxal 5'-phosphate</name>
        <dbReference type="ChEBI" id="CHEBI:597326"/>
    </ligand>
</feature>
<dbReference type="GO" id="GO:0005737">
    <property type="term" value="C:cytoplasm"/>
    <property type="evidence" value="ECO:0007669"/>
    <property type="project" value="UniProtKB-SubCell"/>
</dbReference>
<keyword evidence="9" id="KW-1185">Reference proteome</keyword>
<dbReference type="PIRSF" id="PIRSF038800">
    <property type="entry name" value="KYNU"/>
    <property type="match status" value="1"/>
</dbReference>
<comment type="cofactor">
    <cofactor evidence="4 5">
        <name>pyridoxal 5'-phosphate</name>
        <dbReference type="ChEBI" id="CHEBI:597326"/>
    </cofactor>
</comment>
<evidence type="ECO:0000256" key="4">
    <source>
        <dbReference type="HAMAP-Rule" id="MF_03017"/>
    </source>
</evidence>
<feature type="region of interest" description="Disordered" evidence="6">
    <location>
        <begin position="1"/>
        <end position="61"/>
    </location>
</feature>
<comment type="subunit">
    <text evidence="4 5">Homodimer.</text>
</comment>
<dbReference type="GO" id="GO:0016740">
    <property type="term" value="F:transferase activity"/>
    <property type="evidence" value="ECO:0007669"/>
    <property type="project" value="UniProtKB-KW"/>
</dbReference>
<comment type="catalytic activity">
    <reaction evidence="5">
        <text>3-hydroxy-L-kynurenine + H2O = 3-hydroxyanthranilate + L-alanine + H(+)</text>
        <dbReference type="Rhea" id="RHEA:25143"/>
        <dbReference type="ChEBI" id="CHEBI:15377"/>
        <dbReference type="ChEBI" id="CHEBI:15378"/>
        <dbReference type="ChEBI" id="CHEBI:36559"/>
        <dbReference type="ChEBI" id="CHEBI:57972"/>
        <dbReference type="ChEBI" id="CHEBI:58125"/>
        <dbReference type="EC" id="3.7.1.3"/>
    </reaction>
</comment>
<dbReference type="EC" id="3.7.1.3" evidence="4 5"/>
<dbReference type="PANTHER" id="PTHR14084">
    <property type="entry name" value="KYNURENINASE"/>
    <property type="match status" value="1"/>
</dbReference>
<dbReference type="Gene3D" id="3.90.1150.10">
    <property type="entry name" value="Aspartate Aminotransferase, domain 1"/>
    <property type="match status" value="1"/>
</dbReference>
<comment type="pathway">
    <text evidence="4 5">Amino-acid degradation; L-kynurenine degradation; L-alanine and anthranilate from L-kynurenine: step 1/1.</text>
</comment>
<dbReference type="HAMAP" id="MF_01970">
    <property type="entry name" value="Kynureninase"/>
    <property type="match status" value="1"/>
</dbReference>
<evidence type="ECO:0000256" key="5">
    <source>
        <dbReference type="PIRNR" id="PIRNR038800"/>
    </source>
</evidence>
<dbReference type="GO" id="GO:0019441">
    <property type="term" value="P:L-tryptophan catabolic process to kynurenine"/>
    <property type="evidence" value="ECO:0007669"/>
    <property type="project" value="TreeGrafter"/>
</dbReference>
<dbReference type="InterPro" id="IPR000192">
    <property type="entry name" value="Aminotrans_V_dom"/>
</dbReference>
<feature type="binding site" evidence="4">
    <location>
        <position position="350"/>
    </location>
    <ligand>
        <name>pyridoxal 5'-phosphate</name>
        <dbReference type="ChEBI" id="CHEBI:597326"/>
    </ligand>
</feature>
<dbReference type="NCBIfam" id="TIGR01814">
    <property type="entry name" value="kynureninase"/>
    <property type="match status" value="1"/>
</dbReference>
<dbReference type="GO" id="GO:0097053">
    <property type="term" value="P:L-kynurenine catabolic process"/>
    <property type="evidence" value="ECO:0007669"/>
    <property type="project" value="UniProtKB-UniRule"/>
</dbReference>
<accession>A0AA40AV59</accession>
<organism evidence="8 9">
    <name type="scientific">Lasiosphaeria miniovina</name>
    <dbReference type="NCBI Taxonomy" id="1954250"/>
    <lineage>
        <taxon>Eukaryota</taxon>
        <taxon>Fungi</taxon>
        <taxon>Dikarya</taxon>
        <taxon>Ascomycota</taxon>
        <taxon>Pezizomycotina</taxon>
        <taxon>Sordariomycetes</taxon>
        <taxon>Sordariomycetidae</taxon>
        <taxon>Sordariales</taxon>
        <taxon>Lasiosphaeriaceae</taxon>
        <taxon>Lasiosphaeria</taxon>
    </lineage>
</organism>
<proteinExistence type="inferred from homology"/>
<gene>
    <name evidence="4" type="primary">BNA5</name>
    <name evidence="8" type="ORF">B0T26DRAFT_224762</name>
</gene>
<dbReference type="Pfam" id="PF00266">
    <property type="entry name" value="Aminotran_5"/>
    <property type="match status" value="1"/>
</dbReference>
<comment type="function">
    <text evidence="4 5">Catalyzes the cleavage of L-kynurenine (L-Kyn) and L-3-hydroxykynurenine (L-3OHKyn) into anthranilic acid (AA) and 3-hydroxyanthranilic acid (3-OHAA), respectively.</text>
</comment>
<feature type="binding site" evidence="4">
    <location>
        <position position="258"/>
    </location>
    <ligand>
        <name>pyridoxal 5'-phosphate</name>
        <dbReference type="ChEBI" id="CHEBI:597326"/>
    </ligand>
</feature>
<dbReference type="InterPro" id="IPR010111">
    <property type="entry name" value="Kynureninase"/>
</dbReference>
<dbReference type="Gene3D" id="3.40.640.10">
    <property type="entry name" value="Type I PLP-dependent aspartate aminotransferase-like (Major domain)"/>
    <property type="match status" value="1"/>
</dbReference>
<keyword evidence="2 4" id="KW-0378">Hydrolase</keyword>
<dbReference type="GO" id="GO:0034354">
    <property type="term" value="P:'de novo' NAD+ biosynthetic process from L-tryptophan"/>
    <property type="evidence" value="ECO:0007669"/>
    <property type="project" value="UniProtKB-UniRule"/>
</dbReference>
<dbReference type="InterPro" id="IPR015421">
    <property type="entry name" value="PyrdxlP-dep_Trfase_major"/>
</dbReference>
<comment type="subcellular location">
    <subcellularLocation>
        <location evidence="4 5">Cytoplasm</location>
    </subcellularLocation>
</comment>
<feature type="binding site" evidence="4">
    <location>
        <position position="140"/>
    </location>
    <ligand>
        <name>pyridoxal 5'-phosphate</name>
        <dbReference type="ChEBI" id="CHEBI:597326"/>
    </ligand>
</feature>
<feature type="binding site" evidence="4">
    <location>
        <position position="280"/>
    </location>
    <ligand>
        <name>pyridoxal 5'-phosphate</name>
        <dbReference type="ChEBI" id="CHEBI:597326"/>
    </ligand>
</feature>
<comment type="catalytic activity">
    <reaction evidence="4 5">
        <text>L-kynurenine + H2O = anthranilate + L-alanine + H(+)</text>
        <dbReference type="Rhea" id="RHEA:16813"/>
        <dbReference type="ChEBI" id="CHEBI:15377"/>
        <dbReference type="ChEBI" id="CHEBI:15378"/>
        <dbReference type="ChEBI" id="CHEBI:16567"/>
        <dbReference type="ChEBI" id="CHEBI:57959"/>
        <dbReference type="ChEBI" id="CHEBI:57972"/>
        <dbReference type="EC" id="3.7.1.3"/>
    </reaction>
</comment>
<keyword evidence="4 5" id="KW-0963">Cytoplasm</keyword>
<evidence type="ECO:0000256" key="3">
    <source>
        <dbReference type="ARBA" id="ARBA00022898"/>
    </source>
</evidence>
<evidence type="ECO:0000313" key="9">
    <source>
        <dbReference type="Proteomes" id="UP001172101"/>
    </source>
</evidence>
<comment type="similarity">
    <text evidence="4 5">Belongs to the kynureninase family.</text>
</comment>
<evidence type="ECO:0000313" key="8">
    <source>
        <dbReference type="EMBL" id="KAK0722543.1"/>
    </source>
</evidence>
<dbReference type="AlphaFoldDB" id="A0AA40AV59"/>
<feature type="binding site" evidence="4">
    <location>
        <position position="322"/>
    </location>
    <ligand>
        <name>pyridoxal 5'-phosphate</name>
        <dbReference type="ChEBI" id="CHEBI:597326"/>
    </ligand>
</feature>
<dbReference type="Pfam" id="PF22580">
    <property type="entry name" value="KYNU_C"/>
    <property type="match status" value="1"/>
</dbReference>
<reference evidence="8" key="1">
    <citation type="submission" date="2023-06" db="EMBL/GenBank/DDBJ databases">
        <title>Genome-scale phylogeny and comparative genomics of the fungal order Sordariales.</title>
        <authorList>
            <consortium name="Lawrence Berkeley National Laboratory"/>
            <person name="Hensen N."/>
            <person name="Bonometti L."/>
            <person name="Westerberg I."/>
            <person name="Brannstrom I.O."/>
            <person name="Guillou S."/>
            <person name="Cros-Aarteil S."/>
            <person name="Calhoun S."/>
            <person name="Haridas S."/>
            <person name="Kuo A."/>
            <person name="Mondo S."/>
            <person name="Pangilinan J."/>
            <person name="Riley R."/>
            <person name="LaButti K."/>
            <person name="Andreopoulos B."/>
            <person name="Lipzen A."/>
            <person name="Chen C."/>
            <person name="Yanf M."/>
            <person name="Daum C."/>
            <person name="Ng V."/>
            <person name="Clum A."/>
            <person name="Steindorff A."/>
            <person name="Ohm R."/>
            <person name="Martin F."/>
            <person name="Silar P."/>
            <person name="Natvig D."/>
            <person name="Lalanne C."/>
            <person name="Gautier V."/>
            <person name="Ament-velasquez S.L."/>
            <person name="Kruys A."/>
            <person name="Hutchinson M.I."/>
            <person name="Powell A.J."/>
            <person name="Barry K."/>
            <person name="Miller A.N."/>
            <person name="Grigoriev I.V."/>
            <person name="Debuchy R."/>
            <person name="Gladieux P."/>
            <person name="Thoren M.H."/>
            <person name="Johannesson H."/>
        </authorList>
    </citation>
    <scope>NUCLEOTIDE SEQUENCE</scope>
    <source>
        <strain evidence="8">SMH2392-1A</strain>
    </source>
</reference>
<comment type="caution">
    <text evidence="8">The sequence shown here is derived from an EMBL/GenBank/DDBJ whole genome shotgun (WGS) entry which is preliminary data.</text>
</comment>
<comment type="caution">
    <text evidence="4">Lacks conserved residue(s) required for the propagation of feature annotation.</text>
</comment>
<evidence type="ECO:0000256" key="2">
    <source>
        <dbReference type="ARBA" id="ARBA00022801"/>
    </source>
</evidence>
<evidence type="ECO:0000256" key="1">
    <source>
        <dbReference type="ARBA" id="ARBA00022642"/>
    </source>
</evidence>
<dbReference type="InterPro" id="IPR015422">
    <property type="entry name" value="PyrdxlP-dep_Trfase_small"/>
</dbReference>
<dbReference type="Proteomes" id="UP001172101">
    <property type="component" value="Unassembled WGS sequence"/>
</dbReference>
<protein>
    <recommendedName>
        <fullName evidence="4 5">Kynureninase</fullName>
        <ecNumber evidence="4 5">3.7.1.3</ecNumber>
    </recommendedName>
    <alternativeName>
        <fullName evidence="4">Biosynthesis of nicotinic acid protein 5</fullName>
    </alternativeName>
    <alternativeName>
        <fullName evidence="4">L-kynurenine hydrolase</fullName>
    </alternativeName>
</protein>
<evidence type="ECO:0000259" key="7">
    <source>
        <dbReference type="Pfam" id="PF00266"/>
    </source>
</evidence>
<feature type="binding site" evidence="4">
    <location>
        <position position="255"/>
    </location>
    <ligand>
        <name>pyridoxal 5'-phosphate</name>
        <dbReference type="ChEBI" id="CHEBI:597326"/>
    </ligand>
</feature>
<dbReference type="SUPFAM" id="SSF53383">
    <property type="entry name" value="PLP-dependent transferases"/>
    <property type="match status" value="1"/>
</dbReference>
<name>A0AA40AV59_9PEZI</name>
<comment type="pathway">
    <text evidence="4 5">Cofactor biosynthesis; NAD(+) biosynthesis; quinolinate from L-kynurenine: step 2/3.</text>
</comment>
<keyword evidence="8" id="KW-0808">Transferase</keyword>
<sequence>MSSTPSGMVDARQRARALDQSDALASTRGEFNIPTGAQIASSRLSDPGPASAESESGQGRDETAECVYLCGNSLGLQPKRTPARIGQFLATWAAHGVQGHFKPLNDSPLPSWVDVDARAAELVAPIVGAAKSEVAVMQTLTANLHLLMSAFYHPDINGRHKIILESRAFPSDHFAVETQLRHHGLTPETSMVTIQSPFSEDNVLSSYDIMSVISTHAASTALILLPGIQYYTGQLLDIPVITAFAHKHGIFVIWDLAHAVGNVPLSLHDWDVDAAAWCSYKYLNGGPGCIGGLFVHERNSLVTKAVTDDKPEEGYSNRLAGWWGNDKRTRFAMANKFHPVGGAAGFQLSNPSVLDITSLTASLEVFALAGGVPALRKKSLALTAFLESLLLGAMSADHRTLFRIITPSDPEQRGAQLSLLLPPGMLETVMKELEARSVIVDERKPDVIRVAPAPLYNTFSDCVEFVEAFSTALEAAKGAKAG</sequence>
<keyword evidence="1 4" id="KW-0662">Pyridine nucleotide biosynthesis</keyword>